<evidence type="ECO:0000256" key="10">
    <source>
        <dbReference type="PROSITE-ProRule" id="PRU00470"/>
    </source>
</evidence>
<keyword evidence="6" id="KW-0238">DNA-binding</keyword>
<evidence type="ECO:0000256" key="7">
    <source>
        <dbReference type="ARBA" id="ARBA00023163"/>
    </source>
</evidence>
<gene>
    <name evidence="13" type="primary">SPL8</name>
</gene>
<accession>A0A075FES6</accession>
<feature type="compositionally biased region" description="Basic residues" evidence="11">
    <location>
        <begin position="147"/>
        <end position="156"/>
    </location>
</feature>
<dbReference type="GO" id="GO:0003677">
    <property type="term" value="F:DNA binding"/>
    <property type="evidence" value="ECO:0007669"/>
    <property type="project" value="UniProtKB-KW"/>
</dbReference>
<keyword evidence="4" id="KW-0862">Zinc</keyword>
<evidence type="ECO:0000256" key="1">
    <source>
        <dbReference type="ARBA" id="ARBA00004123"/>
    </source>
</evidence>
<dbReference type="InterPro" id="IPR044817">
    <property type="entry name" value="SBP-like"/>
</dbReference>
<evidence type="ECO:0000259" key="12">
    <source>
        <dbReference type="PROSITE" id="PS51141"/>
    </source>
</evidence>
<comment type="subcellular location">
    <subcellularLocation>
        <location evidence="1">Nucleus</location>
    </subcellularLocation>
</comment>
<evidence type="ECO:0000256" key="3">
    <source>
        <dbReference type="ARBA" id="ARBA00022771"/>
    </source>
</evidence>
<keyword evidence="5" id="KW-0805">Transcription regulation</keyword>
<dbReference type="InterPro" id="IPR004333">
    <property type="entry name" value="SBP_dom"/>
</dbReference>
<protein>
    <submittedName>
        <fullName evidence="13">SQUAMOSA promoter binding protein-like 8</fullName>
    </submittedName>
</protein>
<evidence type="ECO:0000256" key="2">
    <source>
        <dbReference type="ARBA" id="ARBA00022723"/>
    </source>
</evidence>
<feature type="non-terminal residue" evidence="13">
    <location>
        <position position="1"/>
    </location>
</feature>
<keyword evidence="8" id="KW-0539">Nucleus</keyword>
<dbReference type="AlphaFoldDB" id="A0A075FES6"/>
<keyword evidence="2" id="KW-0479">Metal-binding</keyword>
<name>A0A075FES6_SALMI</name>
<feature type="region of interest" description="Disordered" evidence="11">
    <location>
        <begin position="252"/>
        <end position="277"/>
    </location>
</feature>
<dbReference type="EMBL" id="KF437884">
    <property type="protein sequence ID" value="AIE89797.1"/>
    <property type="molecule type" value="mRNA"/>
</dbReference>
<dbReference type="Pfam" id="PF03110">
    <property type="entry name" value="SBP"/>
    <property type="match status" value="1"/>
</dbReference>
<reference evidence="13" key="1">
    <citation type="journal article" date="2014" name="J. Integr. Plant Biol.">
        <title>Genome-wide analysis and molecular dissection of the SPL gene family in Salvia miltiorrhiza.</title>
        <authorList>
            <person name="Zhang L."/>
            <person name="Wu B."/>
            <person name="Zhao D."/>
            <person name="Li C."/>
            <person name="Shao F."/>
            <person name="Lu S."/>
        </authorList>
    </citation>
    <scope>NUCLEOTIDE SEQUENCE</scope>
</reference>
<feature type="region of interest" description="Disordered" evidence="11">
    <location>
        <begin position="147"/>
        <end position="168"/>
    </location>
</feature>
<feature type="domain" description="SBP-type" evidence="12">
    <location>
        <begin position="80"/>
        <end position="157"/>
    </location>
</feature>
<keyword evidence="7" id="KW-0804">Transcription</keyword>
<comment type="function">
    <text evidence="9">Probable transcriptional factor. Binds to the promoter of the SQUAMOSA gene.</text>
</comment>
<evidence type="ECO:0000256" key="5">
    <source>
        <dbReference type="ARBA" id="ARBA00023015"/>
    </source>
</evidence>
<evidence type="ECO:0000313" key="13">
    <source>
        <dbReference type="EMBL" id="AIE89797.1"/>
    </source>
</evidence>
<dbReference type="PROSITE" id="PS51141">
    <property type="entry name" value="ZF_SBP"/>
    <property type="match status" value="1"/>
</dbReference>
<proteinExistence type="evidence at transcript level"/>
<dbReference type="SUPFAM" id="SSF103612">
    <property type="entry name" value="SBT domain"/>
    <property type="match status" value="1"/>
</dbReference>
<dbReference type="GO" id="GO:0008270">
    <property type="term" value="F:zinc ion binding"/>
    <property type="evidence" value="ECO:0007669"/>
    <property type="project" value="UniProtKB-KW"/>
</dbReference>
<sequence>MEYYWTLFNSSSSSSSTTSRGHIGNFTSTHAWDSPWDLAPYYSDPHLTCLKLGKRLSPPPPPLSVFKRGRAAAPPAPAAAPRCQVEGCGAPLLNAKDYHRRHKVCEMHAKAPRVVLLGIDQRFCQQCSRFHAVAEFDEAKRSCRRRLAGHNERRRKSSQEHATAFGRKQYQDMKMAGGGNSERALSLLSRSPAGYGPWSASPSAALRELIAENRASVFACRQLEIGKLGPGWAGPENRGHVTLNLMQGPDSAFGLISGHGQRPPSSEEDGGGGGDCSELWKLPFGY</sequence>
<evidence type="ECO:0000256" key="11">
    <source>
        <dbReference type="SAM" id="MobiDB-lite"/>
    </source>
</evidence>
<dbReference type="InterPro" id="IPR036893">
    <property type="entry name" value="SBP_sf"/>
</dbReference>
<keyword evidence="3 10" id="KW-0863">Zinc-finger</keyword>
<evidence type="ECO:0000256" key="4">
    <source>
        <dbReference type="ARBA" id="ARBA00022833"/>
    </source>
</evidence>
<dbReference type="FunFam" id="4.10.1100.10:FF:000001">
    <property type="entry name" value="Squamosa promoter-binding-like protein 14"/>
    <property type="match status" value="1"/>
</dbReference>
<evidence type="ECO:0000256" key="6">
    <source>
        <dbReference type="ARBA" id="ARBA00023125"/>
    </source>
</evidence>
<dbReference type="PANTHER" id="PTHR31251:SF226">
    <property type="entry name" value="SQUAMOSA PROMOTER-BINDING-LIKE PROTEIN 6"/>
    <property type="match status" value="1"/>
</dbReference>
<evidence type="ECO:0000256" key="8">
    <source>
        <dbReference type="ARBA" id="ARBA00023242"/>
    </source>
</evidence>
<dbReference type="Gene3D" id="4.10.1100.10">
    <property type="entry name" value="Transcription factor, SBP-box domain"/>
    <property type="match status" value="1"/>
</dbReference>
<dbReference type="GO" id="GO:0005634">
    <property type="term" value="C:nucleus"/>
    <property type="evidence" value="ECO:0007669"/>
    <property type="project" value="UniProtKB-SubCell"/>
</dbReference>
<organism evidence="13">
    <name type="scientific">Salvia miltiorrhiza</name>
    <name type="common">Chinese sage</name>
    <dbReference type="NCBI Taxonomy" id="226208"/>
    <lineage>
        <taxon>Eukaryota</taxon>
        <taxon>Viridiplantae</taxon>
        <taxon>Streptophyta</taxon>
        <taxon>Embryophyta</taxon>
        <taxon>Tracheophyta</taxon>
        <taxon>Spermatophyta</taxon>
        <taxon>Magnoliopsida</taxon>
        <taxon>eudicotyledons</taxon>
        <taxon>Gunneridae</taxon>
        <taxon>Pentapetalae</taxon>
        <taxon>asterids</taxon>
        <taxon>lamiids</taxon>
        <taxon>Lamiales</taxon>
        <taxon>Lamiaceae</taxon>
        <taxon>Nepetoideae</taxon>
        <taxon>Mentheae</taxon>
        <taxon>Salviinae</taxon>
        <taxon>Salvia</taxon>
        <taxon>Salvia incertae sedis</taxon>
    </lineage>
</organism>
<dbReference type="PANTHER" id="PTHR31251">
    <property type="entry name" value="SQUAMOSA PROMOTER-BINDING-LIKE PROTEIN 4"/>
    <property type="match status" value="1"/>
</dbReference>
<evidence type="ECO:0000256" key="9">
    <source>
        <dbReference type="ARBA" id="ARBA00056472"/>
    </source>
</evidence>